<dbReference type="GO" id="GO:0006526">
    <property type="term" value="P:L-arginine biosynthetic process"/>
    <property type="evidence" value="ECO:0007669"/>
    <property type="project" value="TreeGrafter"/>
</dbReference>
<dbReference type="SUPFAM" id="SSF55031">
    <property type="entry name" value="Bacterial exopeptidase dimerisation domain"/>
    <property type="match status" value="1"/>
</dbReference>
<dbReference type="PANTHER" id="PTHR43808:SF31">
    <property type="entry name" value="N-ACETYL-L-CITRULLINE DEACETYLASE"/>
    <property type="match status" value="1"/>
</dbReference>
<keyword evidence="4" id="KW-1185">Reference proteome</keyword>
<sequence length="251" mass="28434">MYAEKGIINADIIGKGEPFTLIGGEAYNSVADVVIYQGSYLDDIKTRLEQKNIETKVENDCLIVKRKSSHGRLPERGINAALITLATYAELDNNSVIAIFAKKHLYNNFHFSYLFPNMKDEIGLLIVNNGIVEINQEKTRLTLNMRVPISYKLQEVQNPLIEELKKYNLELKNISWQEPLHMPVDSPMIKNMMKVYQEVTGDNYTKPVAIGGGTYAKAMPNCVAFGAEFDINESTMHAYNEYVKVDDLKKC</sequence>
<name>A0AAX3SZV9_SPICI</name>
<evidence type="ECO:0000256" key="1">
    <source>
        <dbReference type="ARBA" id="ARBA00022723"/>
    </source>
</evidence>
<accession>A0AAX3SZV9</accession>
<dbReference type="GO" id="GO:0046872">
    <property type="term" value="F:metal ion binding"/>
    <property type="evidence" value="ECO:0007669"/>
    <property type="project" value="UniProtKB-KW"/>
</dbReference>
<dbReference type="RefSeq" id="WP_277939091.1">
    <property type="nucleotide sequence ID" value="NZ_CP096246.1"/>
</dbReference>
<reference evidence="3 4" key="1">
    <citation type="submission" date="2022-04" db="EMBL/GenBank/DDBJ databases">
        <title>Whole genome of Spiroplasma citri.</title>
        <authorList>
            <person name="Khanchezar A."/>
            <person name="Izadpanah K."/>
            <person name="Taghavi M."/>
            <person name="Ghorbani A."/>
            <person name="Beven L."/>
        </authorList>
    </citation>
    <scope>NUCLEOTIDE SEQUENCE [LARGE SCALE GENOMIC DNA]</scope>
    <source>
        <strain evidence="3 4">D4</strain>
    </source>
</reference>
<evidence type="ECO:0000313" key="4">
    <source>
        <dbReference type="Proteomes" id="UP001214629"/>
    </source>
</evidence>
<dbReference type="PANTHER" id="PTHR43808">
    <property type="entry name" value="ACETYLORNITHINE DEACETYLASE"/>
    <property type="match status" value="1"/>
</dbReference>
<evidence type="ECO:0000313" key="3">
    <source>
        <dbReference type="EMBL" id="WFG96871.1"/>
    </source>
</evidence>
<evidence type="ECO:0000256" key="2">
    <source>
        <dbReference type="ARBA" id="ARBA00022801"/>
    </source>
</evidence>
<gene>
    <name evidence="3" type="ORF">M0C40_02335</name>
</gene>
<dbReference type="InterPro" id="IPR002933">
    <property type="entry name" value="Peptidase_M20"/>
</dbReference>
<dbReference type="Pfam" id="PF01546">
    <property type="entry name" value="Peptidase_M20"/>
    <property type="match status" value="1"/>
</dbReference>
<proteinExistence type="predicted"/>
<dbReference type="Gene3D" id="3.30.70.360">
    <property type="match status" value="2"/>
</dbReference>
<dbReference type="GO" id="GO:0008777">
    <property type="term" value="F:acetylornithine deacetylase activity"/>
    <property type="evidence" value="ECO:0007669"/>
    <property type="project" value="TreeGrafter"/>
</dbReference>
<dbReference type="SUPFAM" id="SSF53187">
    <property type="entry name" value="Zn-dependent exopeptidases"/>
    <property type="match status" value="1"/>
</dbReference>
<keyword evidence="2" id="KW-0378">Hydrolase</keyword>
<dbReference type="InterPro" id="IPR036264">
    <property type="entry name" value="Bact_exopeptidase_dim_dom"/>
</dbReference>
<dbReference type="EMBL" id="CP096246">
    <property type="protein sequence ID" value="WFG96871.1"/>
    <property type="molecule type" value="Genomic_DNA"/>
</dbReference>
<keyword evidence="1" id="KW-0479">Metal-binding</keyword>
<dbReference type="InterPro" id="IPR050072">
    <property type="entry name" value="Peptidase_M20A"/>
</dbReference>
<organism evidence="3 4">
    <name type="scientific">Spiroplasma citri</name>
    <dbReference type="NCBI Taxonomy" id="2133"/>
    <lineage>
        <taxon>Bacteria</taxon>
        <taxon>Bacillati</taxon>
        <taxon>Mycoplasmatota</taxon>
        <taxon>Mollicutes</taxon>
        <taxon>Entomoplasmatales</taxon>
        <taxon>Spiroplasmataceae</taxon>
        <taxon>Spiroplasma</taxon>
    </lineage>
</organism>
<dbReference type="Proteomes" id="UP001214629">
    <property type="component" value="Chromosome"/>
</dbReference>
<dbReference type="AlphaFoldDB" id="A0AAX3SZV9"/>
<dbReference type="Gene3D" id="3.40.630.10">
    <property type="entry name" value="Zn peptidases"/>
    <property type="match status" value="1"/>
</dbReference>
<protein>
    <submittedName>
        <fullName evidence="3">M20/M25/M40 family metallo-hydrolase</fullName>
    </submittedName>
</protein>